<evidence type="ECO:0000256" key="1">
    <source>
        <dbReference type="ARBA" id="ARBA00022679"/>
    </source>
</evidence>
<feature type="transmembrane region" description="Helical" evidence="4">
    <location>
        <begin position="274"/>
        <end position="294"/>
    </location>
</feature>
<dbReference type="InterPro" id="IPR002123">
    <property type="entry name" value="Plipid/glycerol_acylTrfase"/>
</dbReference>
<gene>
    <name evidence="6" type="ORF">NQU55_02910</name>
</gene>
<dbReference type="SMART" id="SM00563">
    <property type="entry name" value="PlsC"/>
    <property type="match status" value="1"/>
</dbReference>
<keyword evidence="4" id="KW-1133">Transmembrane helix</keyword>
<keyword evidence="4" id="KW-0472">Membrane</keyword>
<dbReference type="GO" id="GO:0003841">
    <property type="term" value="F:1-acylglycerol-3-phosphate O-acyltransferase activity"/>
    <property type="evidence" value="ECO:0007669"/>
    <property type="project" value="TreeGrafter"/>
</dbReference>
<feature type="region of interest" description="Disordered" evidence="3">
    <location>
        <begin position="1"/>
        <end position="20"/>
    </location>
</feature>
<feature type="domain" description="Phospholipid/glycerol acyltransferase" evidence="5">
    <location>
        <begin position="59"/>
        <end position="175"/>
    </location>
</feature>
<evidence type="ECO:0000313" key="7">
    <source>
        <dbReference type="Proteomes" id="UP001142374"/>
    </source>
</evidence>
<keyword evidence="1" id="KW-0808">Transferase</keyword>
<evidence type="ECO:0000313" key="6">
    <source>
        <dbReference type="EMBL" id="MCQ8768732.1"/>
    </source>
</evidence>
<dbReference type="EMBL" id="JANIID010000002">
    <property type="protein sequence ID" value="MCQ8768732.1"/>
    <property type="molecule type" value="Genomic_DNA"/>
</dbReference>
<dbReference type="CDD" id="cd07989">
    <property type="entry name" value="LPLAT_AGPAT-like"/>
    <property type="match status" value="1"/>
</dbReference>
<accession>A0A9X2RJI5</accession>
<reference evidence="6" key="1">
    <citation type="submission" date="2022-06" db="EMBL/GenBank/DDBJ databases">
        <title>WGS of actinobacteria.</title>
        <authorList>
            <person name="Thawai C."/>
        </authorList>
    </citation>
    <scope>NUCLEOTIDE SEQUENCE</scope>
    <source>
        <strain evidence="6">AA8</strain>
    </source>
</reference>
<evidence type="ECO:0000256" key="4">
    <source>
        <dbReference type="SAM" id="Phobius"/>
    </source>
</evidence>
<feature type="transmembrane region" description="Helical" evidence="4">
    <location>
        <begin position="391"/>
        <end position="410"/>
    </location>
</feature>
<sequence length="411" mass="42161">MWSASASGPAQAPAGRAPRAPRAPRRAVLAAWLRRALWLVALTLTGGVSRRGRLPRGGCVVVANHSSHADTAALLAALDARHAPLIGAAADYWFARPGRRRVCRWLAAGFPVRRTGGGLGDLLGTAGELRAGRAVVLFPEGTRGKDGGLGGFHRGALLLAEQAGVPVVPVGLAGTDRLLPKHGRLRPALVRVRIGEPLYGPVSPGRARAAVAELAGEAAAHPERDCALRRRTAAVVASRRGLPLAFAWAFAEALSWPLMPELFLAVACAAAPRAALRLSVAALAGTLVGGLLALQVAASGVRLPAPLTTPRMHTEAVRELSAEGAAAVAHQPWNGVPFKVYAAAAGRAHVAPGDFAVEAGAARSVRTVGVGLAFAALGAAGRRLRHLYGPYLVLLGGGFAAGLSLIVAGWG</sequence>
<keyword evidence="2 6" id="KW-0012">Acyltransferase</keyword>
<name>A0A9X2RJI5_9ACTN</name>
<dbReference type="Proteomes" id="UP001142374">
    <property type="component" value="Unassembled WGS sequence"/>
</dbReference>
<organism evidence="6 7">
    <name type="scientific">Streptomyces telluris</name>
    <dbReference type="NCBI Taxonomy" id="2720021"/>
    <lineage>
        <taxon>Bacteria</taxon>
        <taxon>Bacillati</taxon>
        <taxon>Actinomycetota</taxon>
        <taxon>Actinomycetes</taxon>
        <taxon>Kitasatosporales</taxon>
        <taxon>Streptomycetaceae</taxon>
        <taxon>Streptomyces</taxon>
    </lineage>
</organism>
<proteinExistence type="predicted"/>
<dbReference type="PANTHER" id="PTHR10434:SF11">
    <property type="entry name" value="1-ACYL-SN-GLYCEROL-3-PHOSPHATE ACYLTRANSFERASE"/>
    <property type="match status" value="1"/>
</dbReference>
<evidence type="ECO:0000259" key="5">
    <source>
        <dbReference type="SMART" id="SM00563"/>
    </source>
</evidence>
<dbReference type="GO" id="GO:0005886">
    <property type="term" value="C:plasma membrane"/>
    <property type="evidence" value="ECO:0007669"/>
    <property type="project" value="TreeGrafter"/>
</dbReference>
<keyword evidence="7" id="KW-1185">Reference proteome</keyword>
<evidence type="ECO:0000256" key="2">
    <source>
        <dbReference type="ARBA" id="ARBA00023315"/>
    </source>
</evidence>
<dbReference type="AlphaFoldDB" id="A0A9X2RJI5"/>
<protein>
    <submittedName>
        <fullName evidence="6">1-acyl-sn-glycerol-3-phosphate acyltransferase</fullName>
    </submittedName>
</protein>
<dbReference type="PANTHER" id="PTHR10434">
    <property type="entry name" value="1-ACYL-SN-GLYCEROL-3-PHOSPHATE ACYLTRANSFERASE"/>
    <property type="match status" value="1"/>
</dbReference>
<evidence type="ECO:0000256" key="3">
    <source>
        <dbReference type="SAM" id="MobiDB-lite"/>
    </source>
</evidence>
<dbReference type="Pfam" id="PF01553">
    <property type="entry name" value="Acyltransferase"/>
    <property type="match status" value="1"/>
</dbReference>
<keyword evidence="4" id="KW-0812">Transmembrane</keyword>
<comment type="caution">
    <text evidence="6">The sequence shown here is derived from an EMBL/GenBank/DDBJ whole genome shotgun (WGS) entry which is preliminary data.</text>
</comment>
<dbReference type="GO" id="GO:0006654">
    <property type="term" value="P:phosphatidic acid biosynthetic process"/>
    <property type="evidence" value="ECO:0007669"/>
    <property type="project" value="TreeGrafter"/>
</dbReference>
<dbReference type="RefSeq" id="WP_256789572.1">
    <property type="nucleotide sequence ID" value="NZ_JANIID010000002.1"/>
</dbReference>
<dbReference type="SUPFAM" id="SSF69593">
    <property type="entry name" value="Glycerol-3-phosphate (1)-acyltransferase"/>
    <property type="match status" value="1"/>
</dbReference>